<dbReference type="Gene3D" id="1.20.1250.20">
    <property type="entry name" value="MFS general substrate transporter like domains"/>
    <property type="match status" value="1"/>
</dbReference>
<keyword evidence="5 6" id="KW-0472">Membrane</keyword>
<feature type="transmembrane region" description="Helical" evidence="6">
    <location>
        <begin position="122"/>
        <end position="150"/>
    </location>
</feature>
<dbReference type="EMBL" id="JAULSN010000001">
    <property type="protein sequence ID" value="KAK3384428.1"/>
    <property type="molecule type" value="Genomic_DNA"/>
</dbReference>
<dbReference type="GO" id="GO:0016020">
    <property type="term" value="C:membrane"/>
    <property type="evidence" value="ECO:0007669"/>
    <property type="project" value="UniProtKB-SubCell"/>
</dbReference>
<dbReference type="PANTHER" id="PTHR43791:SF36">
    <property type="entry name" value="TRANSPORTER, PUTATIVE (AFU_ORTHOLOGUE AFUA_6G08340)-RELATED"/>
    <property type="match status" value="1"/>
</dbReference>
<feature type="transmembrane region" description="Helical" evidence="6">
    <location>
        <begin position="332"/>
        <end position="352"/>
    </location>
</feature>
<evidence type="ECO:0000256" key="1">
    <source>
        <dbReference type="ARBA" id="ARBA00004141"/>
    </source>
</evidence>
<dbReference type="GO" id="GO:0022857">
    <property type="term" value="F:transmembrane transporter activity"/>
    <property type="evidence" value="ECO:0007669"/>
    <property type="project" value="InterPro"/>
</dbReference>
<keyword evidence="9" id="KW-1185">Reference proteome</keyword>
<evidence type="ECO:0000259" key="7">
    <source>
        <dbReference type="PROSITE" id="PS50850"/>
    </source>
</evidence>
<dbReference type="Proteomes" id="UP001287356">
    <property type="component" value="Unassembled WGS sequence"/>
</dbReference>
<feature type="domain" description="Major facilitator superfamily (MFS) profile" evidence="7">
    <location>
        <begin position="1"/>
        <end position="448"/>
    </location>
</feature>
<evidence type="ECO:0000313" key="9">
    <source>
        <dbReference type="Proteomes" id="UP001287356"/>
    </source>
</evidence>
<dbReference type="InterPro" id="IPR036259">
    <property type="entry name" value="MFS_trans_sf"/>
</dbReference>
<keyword evidence="3 6" id="KW-0812">Transmembrane</keyword>
<evidence type="ECO:0000256" key="2">
    <source>
        <dbReference type="ARBA" id="ARBA00022448"/>
    </source>
</evidence>
<evidence type="ECO:0000256" key="6">
    <source>
        <dbReference type="SAM" id="Phobius"/>
    </source>
</evidence>
<dbReference type="InterPro" id="IPR011701">
    <property type="entry name" value="MFS"/>
</dbReference>
<accession>A0AAE0TYM0</accession>
<feature type="transmembrane region" description="Helical" evidence="6">
    <location>
        <begin position="308"/>
        <end position="325"/>
    </location>
</feature>
<dbReference type="AlphaFoldDB" id="A0AAE0TYM0"/>
<gene>
    <name evidence="8" type="ORF">B0T24DRAFT_567642</name>
</gene>
<reference evidence="8" key="1">
    <citation type="journal article" date="2023" name="Mol. Phylogenet. Evol.">
        <title>Genome-scale phylogeny and comparative genomics of the fungal order Sordariales.</title>
        <authorList>
            <person name="Hensen N."/>
            <person name="Bonometti L."/>
            <person name="Westerberg I."/>
            <person name="Brannstrom I.O."/>
            <person name="Guillou S."/>
            <person name="Cros-Aarteil S."/>
            <person name="Calhoun S."/>
            <person name="Haridas S."/>
            <person name="Kuo A."/>
            <person name="Mondo S."/>
            <person name="Pangilinan J."/>
            <person name="Riley R."/>
            <person name="LaButti K."/>
            <person name="Andreopoulos B."/>
            <person name="Lipzen A."/>
            <person name="Chen C."/>
            <person name="Yan M."/>
            <person name="Daum C."/>
            <person name="Ng V."/>
            <person name="Clum A."/>
            <person name="Steindorff A."/>
            <person name="Ohm R.A."/>
            <person name="Martin F."/>
            <person name="Silar P."/>
            <person name="Natvig D.O."/>
            <person name="Lalanne C."/>
            <person name="Gautier V."/>
            <person name="Ament-Velasquez S.L."/>
            <person name="Kruys A."/>
            <person name="Hutchinson M.I."/>
            <person name="Powell A.J."/>
            <person name="Barry K."/>
            <person name="Miller A.N."/>
            <person name="Grigoriev I.V."/>
            <person name="Debuchy R."/>
            <person name="Gladieux P."/>
            <person name="Hiltunen Thoren M."/>
            <person name="Johannesson H."/>
        </authorList>
    </citation>
    <scope>NUCLEOTIDE SEQUENCE</scope>
    <source>
        <strain evidence="8">CBS 958.72</strain>
    </source>
</reference>
<dbReference type="PROSITE" id="PS50850">
    <property type="entry name" value="MFS"/>
    <property type="match status" value="1"/>
</dbReference>
<dbReference type="FunFam" id="1.20.1250.20:FF:000013">
    <property type="entry name" value="MFS general substrate transporter"/>
    <property type="match status" value="1"/>
</dbReference>
<reference evidence="8" key="2">
    <citation type="submission" date="2023-06" db="EMBL/GenBank/DDBJ databases">
        <authorList>
            <consortium name="Lawrence Berkeley National Laboratory"/>
            <person name="Haridas S."/>
            <person name="Hensen N."/>
            <person name="Bonometti L."/>
            <person name="Westerberg I."/>
            <person name="Brannstrom I.O."/>
            <person name="Guillou S."/>
            <person name="Cros-Aarteil S."/>
            <person name="Calhoun S."/>
            <person name="Kuo A."/>
            <person name="Mondo S."/>
            <person name="Pangilinan J."/>
            <person name="Riley R."/>
            <person name="Labutti K."/>
            <person name="Andreopoulos B."/>
            <person name="Lipzen A."/>
            <person name="Chen C."/>
            <person name="Yanf M."/>
            <person name="Daum C."/>
            <person name="Ng V."/>
            <person name="Clum A."/>
            <person name="Steindorff A."/>
            <person name="Ohm R."/>
            <person name="Martin F."/>
            <person name="Silar P."/>
            <person name="Natvig D."/>
            <person name="Lalanne C."/>
            <person name="Gautier V."/>
            <person name="Ament-Velasquez S.L."/>
            <person name="Kruys A."/>
            <person name="Hutchinson M.I."/>
            <person name="Powell A.J."/>
            <person name="Barry K."/>
            <person name="Miller A.N."/>
            <person name="Grigoriev I.V."/>
            <person name="Debuchy R."/>
            <person name="Gladieux P."/>
            <person name="Thoren M.H."/>
            <person name="Johannesson H."/>
        </authorList>
    </citation>
    <scope>NUCLEOTIDE SEQUENCE</scope>
    <source>
        <strain evidence="8">CBS 958.72</strain>
    </source>
</reference>
<dbReference type="PANTHER" id="PTHR43791">
    <property type="entry name" value="PERMEASE-RELATED"/>
    <property type="match status" value="1"/>
</dbReference>
<sequence length="503" mass="55616">MLPNPASDEYLLTVHAINPIVEKEVRRKFDRFIMPIVFLSYMFAILDRSNIGNAQTGGMGADLRFDDNQFEVCYSHLFRYLAALQGCSDSSYLTRVLTVAFDNLLYPLQGSISALQSVVKNWAGMMICRCLLGVAEACFAPGIPVILSYFYRREEIGLRVGIYLSAAPLATSFGGLLAYAIVSYLHSPYLAGWRLLFIAEGIPPVLLAIALAIFLPKSPEEAFFLKAYQKKIAEQRTIMQSGKTGQHRMGWSNIKPKQIWKTMVDPQTVVHGLMGFCCNVSFASLPVFLPTILTTMGFSKVASQGLTAPPYLFAFVVCILSTWFADKFKQRGYTIAALSLVGSLGYILLATLPLDNTLGRYASIFLAAAGVFSAIANILPWSLNNQPTDTARGAGMSIFGYLSQTGPLLGTRMFPVYDGPHYTKGLVICAAFMFLNFVLSLLLRWYYVHMNNRHISLLAAMALADGSRMAVGAKPVEIVDPRRRLRNVGLSEMADTINYRLIL</sequence>
<feature type="transmembrane region" description="Helical" evidence="6">
    <location>
        <begin position="162"/>
        <end position="185"/>
    </location>
</feature>
<evidence type="ECO:0000256" key="4">
    <source>
        <dbReference type="ARBA" id="ARBA00022989"/>
    </source>
</evidence>
<keyword evidence="2" id="KW-0813">Transport</keyword>
<comment type="caution">
    <text evidence="8">The sequence shown here is derived from an EMBL/GenBank/DDBJ whole genome shotgun (WGS) entry which is preliminary data.</text>
</comment>
<dbReference type="SUPFAM" id="SSF103473">
    <property type="entry name" value="MFS general substrate transporter"/>
    <property type="match status" value="1"/>
</dbReference>
<feature type="transmembrane region" description="Helical" evidence="6">
    <location>
        <begin position="391"/>
        <end position="410"/>
    </location>
</feature>
<evidence type="ECO:0000313" key="8">
    <source>
        <dbReference type="EMBL" id="KAK3384428.1"/>
    </source>
</evidence>
<feature type="transmembrane region" description="Helical" evidence="6">
    <location>
        <begin position="422"/>
        <end position="447"/>
    </location>
</feature>
<protein>
    <submittedName>
        <fullName evidence="8">Major facilitator superfamily transporter</fullName>
    </submittedName>
</protein>
<dbReference type="InterPro" id="IPR020846">
    <property type="entry name" value="MFS_dom"/>
</dbReference>
<keyword evidence="4 6" id="KW-1133">Transmembrane helix</keyword>
<evidence type="ECO:0000256" key="5">
    <source>
        <dbReference type="ARBA" id="ARBA00023136"/>
    </source>
</evidence>
<name>A0AAE0TYM0_9PEZI</name>
<feature type="transmembrane region" description="Helical" evidence="6">
    <location>
        <begin position="358"/>
        <end position="379"/>
    </location>
</feature>
<comment type="subcellular location">
    <subcellularLocation>
        <location evidence="1">Membrane</location>
        <topology evidence="1">Multi-pass membrane protein</topology>
    </subcellularLocation>
</comment>
<feature type="transmembrane region" description="Helical" evidence="6">
    <location>
        <begin position="191"/>
        <end position="215"/>
    </location>
</feature>
<dbReference type="Pfam" id="PF07690">
    <property type="entry name" value="MFS_1"/>
    <property type="match status" value="1"/>
</dbReference>
<evidence type="ECO:0000256" key="3">
    <source>
        <dbReference type="ARBA" id="ARBA00022692"/>
    </source>
</evidence>
<proteinExistence type="predicted"/>
<organism evidence="8 9">
    <name type="scientific">Lasiosphaeria ovina</name>
    <dbReference type="NCBI Taxonomy" id="92902"/>
    <lineage>
        <taxon>Eukaryota</taxon>
        <taxon>Fungi</taxon>
        <taxon>Dikarya</taxon>
        <taxon>Ascomycota</taxon>
        <taxon>Pezizomycotina</taxon>
        <taxon>Sordariomycetes</taxon>
        <taxon>Sordariomycetidae</taxon>
        <taxon>Sordariales</taxon>
        <taxon>Lasiosphaeriaceae</taxon>
        <taxon>Lasiosphaeria</taxon>
    </lineage>
</organism>
<feature type="transmembrane region" description="Helical" evidence="6">
    <location>
        <begin position="269"/>
        <end position="288"/>
    </location>
</feature>